<dbReference type="InterPro" id="IPR001387">
    <property type="entry name" value="Cro/C1-type_HTH"/>
</dbReference>
<proteinExistence type="predicted"/>
<dbReference type="PROSITE" id="PS50943">
    <property type="entry name" value="HTH_CROC1"/>
    <property type="match status" value="1"/>
</dbReference>
<sequence>MFRLDVPKLLKETSRHGDDTGAKIYRRTGIAESSVYRILNGETQPDLNSAMRLSEAYGIDLRDVIKRVPIEAAA</sequence>
<dbReference type="AlphaFoldDB" id="A0A117Q1D7"/>
<feature type="domain" description="HTH cro/C1-type" evidence="1">
    <location>
        <begin position="26"/>
        <end position="64"/>
    </location>
</feature>
<dbReference type="Pfam" id="PF01381">
    <property type="entry name" value="HTH_3"/>
    <property type="match status" value="1"/>
</dbReference>
<evidence type="ECO:0000259" key="1">
    <source>
        <dbReference type="PROSITE" id="PS50943"/>
    </source>
</evidence>
<reference evidence="2 3" key="1">
    <citation type="submission" date="2015-10" db="EMBL/GenBank/DDBJ databases">
        <title>Draft genome sequence of Streptomyces yokosukanensis DSM 40224, type strain for the species Streptomyces yokosukanensis.</title>
        <authorList>
            <person name="Ruckert C."/>
            <person name="Winkler A."/>
            <person name="Kalinowski J."/>
            <person name="Kampfer P."/>
            <person name="Glaeser S."/>
        </authorList>
    </citation>
    <scope>NUCLEOTIDE SEQUENCE [LARGE SCALE GENOMIC DNA]</scope>
    <source>
        <strain evidence="2 3">DSM 40224</strain>
    </source>
</reference>
<dbReference type="CDD" id="cd00093">
    <property type="entry name" value="HTH_XRE"/>
    <property type="match status" value="1"/>
</dbReference>
<keyword evidence="3" id="KW-1185">Reference proteome</keyword>
<name>A0A117Q1D7_9ACTN</name>
<organism evidence="2 3">
    <name type="scientific">Streptomyces yokosukanensis</name>
    <dbReference type="NCBI Taxonomy" id="67386"/>
    <lineage>
        <taxon>Bacteria</taxon>
        <taxon>Bacillati</taxon>
        <taxon>Actinomycetota</taxon>
        <taxon>Actinomycetes</taxon>
        <taxon>Kitasatosporales</taxon>
        <taxon>Streptomycetaceae</taxon>
        <taxon>Streptomyces</taxon>
    </lineage>
</organism>
<gene>
    <name evidence="2" type="ORF">AQI95_24910</name>
</gene>
<dbReference type="GO" id="GO:0003677">
    <property type="term" value="F:DNA binding"/>
    <property type="evidence" value="ECO:0007669"/>
    <property type="project" value="InterPro"/>
</dbReference>
<dbReference type="EMBL" id="LMWN01000036">
    <property type="protein sequence ID" value="KUN02784.1"/>
    <property type="molecule type" value="Genomic_DNA"/>
</dbReference>
<accession>A0A117Q1D7</accession>
<comment type="caution">
    <text evidence="2">The sequence shown here is derived from an EMBL/GenBank/DDBJ whole genome shotgun (WGS) entry which is preliminary data.</text>
</comment>
<dbReference type="InterPro" id="IPR010982">
    <property type="entry name" value="Lambda_DNA-bd_dom_sf"/>
</dbReference>
<dbReference type="Proteomes" id="UP000053127">
    <property type="component" value="Unassembled WGS sequence"/>
</dbReference>
<dbReference type="Gene3D" id="1.10.260.40">
    <property type="entry name" value="lambda repressor-like DNA-binding domains"/>
    <property type="match status" value="1"/>
</dbReference>
<evidence type="ECO:0000313" key="2">
    <source>
        <dbReference type="EMBL" id="KUN02784.1"/>
    </source>
</evidence>
<evidence type="ECO:0000313" key="3">
    <source>
        <dbReference type="Proteomes" id="UP000053127"/>
    </source>
</evidence>
<protein>
    <recommendedName>
        <fullName evidence="1">HTH cro/C1-type domain-containing protein</fullName>
    </recommendedName>
</protein>
<dbReference type="OrthoDB" id="4250625at2"/>
<dbReference type="SUPFAM" id="SSF47413">
    <property type="entry name" value="lambda repressor-like DNA-binding domains"/>
    <property type="match status" value="1"/>
</dbReference>
<dbReference type="STRING" id="67386.AQI95_24910"/>